<reference evidence="1 2" key="1">
    <citation type="journal article" date="2012" name="J. Bacteriol.">
        <title>Genome sequence of the pathogenic Herbaspirillum seropedicae strain Os34, isolated from rice roots.</title>
        <authorList>
            <person name="Ye W."/>
            <person name="Ye S."/>
            <person name="Liu J."/>
            <person name="Chang S."/>
            <person name="Chen M."/>
            <person name="Zhu B."/>
            <person name="Guo L."/>
            <person name="An Q."/>
        </authorList>
    </citation>
    <scope>NUCLEOTIDE SEQUENCE [LARGE SCALE GENOMIC DNA]</scope>
    <source>
        <strain evidence="1 2">Os34</strain>
    </source>
</reference>
<dbReference type="AlphaFoldDB" id="A0A6M3ZQB7"/>
<evidence type="ECO:0000313" key="1">
    <source>
        <dbReference type="EMBL" id="QJQ00824.1"/>
    </source>
</evidence>
<organism evidence="1 2">
    <name type="scientific">Herbaspirillum rubrisubalbicans Os34</name>
    <dbReference type="NCBI Taxonomy" id="1235827"/>
    <lineage>
        <taxon>Bacteria</taxon>
        <taxon>Pseudomonadati</taxon>
        <taxon>Pseudomonadota</taxon>
        <taxon>Betaproteobacteria</taxon>
        <taxon>Burkholderiales</taxon>
        <taxon>Oxalobacteraceae</taxon>
        <taxon>Herbaspirillum</taxon>
    </lineage>
</organism>
<proteinExistence type="predicted"/>
<sequence length="81" mass="9334">MSKAVLVYTTFAGQGRAIPEMKLRRLRFFEVEKVVECCWPDDLPYWNLKLLRNPAIKKPLSKTGAFIFLAETEGFEPSIQV</sequence>
<name>A0A6M3ZQB7_9BURK</name>
<protein>
    <submittedName>
        <fullName evidence="1">Uncharacterized protein</fullName>
    </submittedName>
</protein>
<accession>A0A6M3ZQB7</accession>
<evidence type="ECO:0000313" key="2">
    <source>
        <dbReference type="Proteomes" id="UP000501648"/>
    </source>
</evidence>
<dbReference type="Proteomes" id="UP000501648">
    <property type="component" value="Chromosome"/>
</dbReference>
<dbReference type="EMBL" id="CP008956">
    <property type="protein sequence ID" value="QJQ00824.1"/>
    <property type="molecule type" value="Genomic_DNA"/>
</dbReference>
<gene>
    <name evidence="1" type="ORF">C798_11445</name>
</gene>